<dbReference type="EMBL" id="DRWN01000013">
    <property type="protein sequence ID" value="HHK67796.1"/>
    <property type="molecule type" value="Genomic_DNA"/>
</dbReference>
<comment type="caution">
    <text evidence="2">The sequence shown here is derived from an EMBL/GenBank/DDBJ whole genome shotgun (WGS) entry which is preliminary data.</text>
</comment>
<dbReference type="AlphaFoldDB" id="A0A7C5LD94"/>
<evidence type="ECO:0000313" key="2">
    <source>
        <dbReference type="EMBL" id="HHK67796.1"/>
    </source>
</evidence>
<protein>
    <recommendedName>
        <fullName evidence="3">KEOPS complex subunit</fullName>
    </recommendedName>
</protein>
<sequence>MPAPPANSVIKIFFEDAETAQTVYRSIKPDDKPLPKGLLVETSVEGSTITVSVDCSRGLASLLATVDDILRMAALSEKVYKTMKTTNI</sequence>
<name>A0A7C5LD94_CALS0</name>
<proteinExistence type="inferred from homology"/>
<evidence type="ECO:0008006" key="3">
    <source>
        <dbReference type="Google" id="ProtNLM"/>
    </source>
</evidence>
<gene>
    <name evidence="2" type="ORF">ENM11_01390</name>
</gene>
<evidence type="ECO:0000256" key="1">
    <source>
        <dbReference type="ARBA" id="ARBA00007073"/>
    </source>
</evidence>
<dbReference type="Gene3D" id="3.30.310.50">
    <property type="entry name" value="Alpha-D-phosphohexomutase, C-terminal domain"/>
    <property type="match status" value="1"/>
</dbReference>
<reference evidence="2" key="1">
    <citation type="journal article" date="2020" name="mSystems">
        <title>Genome- and Community-Level Interaction Insights into Carbon Utilization and Element Cycling Functions of Hydrothermarchaeota in Hydrothermal Sediment.</title>
        <authorList>
            <person name="Zhou Z."/>
            <person name="Liu Y."/>
            <person name="Xu W."/>
            <person name="Pan J."/>
            <person name="Luo Z.H."/>
            <person name="Li M."/>
        </authorList>
    </citation>
    <scope>NUCLEOTIDE SEQUENCE [LARGE SCALE GENOMIC DNA]</scope>
    <source>
        <strain evidence="2">SpSt-1056</strain>
    </source>
</reference>
<dbReference type="Pfam" id="PF09341">
    <property type="entry name" value="Pcc1"/>
    <property type="match status" value="1"/>
</dbReference>
<dbReference type="InterPro" id="IPR015419">
    <property type="entry name" value="CTAG/Pcc1"/>
</dbReference>
<accession>A0A7C5LD94</accession>
<dbReference type="NCBIfam" id="NF011470">
    <property type="entry name" value="PRK14887.1"/>
    <property type="match status" value="1"/>
</dbReference>
<organism evidence="2">
    <name type="scientific">Caldiarchaeum subterraneum</name>
    <dbReference type="NCBI Taxonomy" id="311458"/>
    <lineage>
        <taxon>Archaea</taxon>
        <taxon>Nitrososphaerota</taxon>
        <taxon>Candidatus Caldarchaeales</taxon>
        <taxon>Candidatus Caldarchaeaceae</taxon>
        <taxon>Candidatus Caldarchaeum</taxon>
    </lineage>
</organism>
<comment type="similarity">
    <text evidence="1">Belongs to the CTAG/PCC1 family.</text>
</comment>